<protein>
    <submittedName>
        <fullName evidence="1">Uncharacterized protein</fullName>
    </submittedName>
</protein>
<sequence>MSVCCSSPPRRVVSRLPLLRL</sequence>
<organism evidence="1 2">
    <name type="scientific">Fistulifera solaris</name>
    <name type="common">Oleaginous diatom</name>
    <dbReference type="NCBI Taxonomy" id="1519565"/>
    <lineage>
        <taxon>Eukaryota</taxon>
        <taxon>Sar</taxon>
        <taxon>Stramenopiles</taxon>
        <taxon>Ochrophyta</taxon>
        <taxon>Bacillariophyta</taxon>
        <taxon>Bacillariophyceae</taxon>
        <taxon>Bacillariophycidae</taxon>
        <taxon>Naviculales</taxon>
        <taxon>Naviculaceae</taxon>
        <taxon>Fistulifera</taxon>
    </lineage>
</organism>
<evidence type="ECO:0000313" key="1">
    <source>
        <dbReference type="EMBL" id="GAX19328.1"/>
    </source>
</evidence>
<dbReference type="AlphaFoldDB" id="A0A1Z5JZR7"/>
<name>A0A1Z5JZR7_FISSO</name>
<dbReference type="Proteomes" id="UP000198406">
    <property type="component" value="Unassembled WGS sequence"/>
</dbReference>
<accession>A0A1Z5JZR7</accession>
<comment type="caution">
    <text evidence="1">The sequence shown here is derived from an EMBL/GenBank/DDBJ whole genome shotgun (WGS) entry which is preliminary data.</text>
</comment>
<dbReference type="EMBL" id="BDSP01000136">
    <property type="protein sequence ID" value="GAX19328.1"/>
    <property type="molecule type" value="Genomic_DNA"/>
</dbReference>
<reference evidence="1 2" key="1">
    <citation type="journal article" date="2015" name="Plant Cell">
        <title>Oil accumulation by the oleaginous diatom Fistulifera solaris as revealed by the genome and transcriptome.</title>
        <authorList>
            <person name="Tanaka T."/>
            <person name="Maeda Y."/>
            <person name="Veluchamy A."/>
            <person name="Tanaka M."/>
            <person name="Abida H."/>
            <person name="Marechal E."/>
            <person name="Bowler C."/>
            <person name="Muto M."/>
            <person name="Sunaga Y."/>
            <person name="Tanaka M."/>
            <person name="Yoshino T."/>
            <person name="Taniguchi T."/>
            <person name="Fukuda Y."/>
            <person name="Nemoto M."/>
            <person name="Matsumoto M."/>
            <person name="Wong P.S."/>
            <person name="Aburatani S."/>
            <person name="Fujibuchi W."/>
        </authorList>
    </citation>
    <scope>NUCLEOTIDE SEQUENCE [LARGE SCALE GENOMIC DNA]</scope>
    <source>
        <strain evidence="1 2">JPCC DA0580</strain>
    </source>
</reference>
<dbReference type="OrthoDB" id="34815at2759"/>
<gene>
    <name evidence="1" type="ORF">FisN_4Lh092</name>
</gene>
<feature type="non-terminal residue" evidence="1">
    <location>
        <position position="21"/>
    </location>
</feature>
<evidence type="ECO:0000313" key="2">
    <source>
        <dbReference type="Proteomes" id="UP000198406"/>
    </source>
</evidence>
<keyword evidence="2" id="KW-1185">Reference proteome</keyword>
<proteinExistence type="predicted"/>